<keyword evidence="2" id="KW-0813">Transport</keyword>
<gene>
    <name evidence="4" type="ORF">C8E87_0323</name>
</gene>
<comment type="similarity">
    <text evidence="1">Belongs to the V-ATPase D subunit family.</text>
</comment>
<dbReference type="RefSeq" id="WP_166661030.1">
    <property type="nucleotide sequence ID" value="NZ_BOMD01000101.1"/>
</dbReference>
<keyword evidence="3" id="KW-0406">Ion transport</keyword>
<dbReference type="GO" id="GO:0046961">
    <property type="term" value="F:proton-transporting ATPase activity, rotational mechanism"/>
    <property type="evidence" value="ECO:0007669"/>
    <property type="project" value="InterPro"/>
</dbReference>
<comment type="caution">
    <text evidence="4">The sequence shown here is derived from an EMBL/GenBank/DDBJ whole genome shotgun (WGS) entry which is preliminary data.</text>
</comment>
<reference evidence="4 5" key="1">
    <citation type="submission" date="2019-03" db="EMBL/GenBank/DDBJ databases">
        <title>Sequencing the genomes of 1000 actinobacteria strains.</title>
        <authorList>
            <person name="Klenk H.-P."/>
        </authorList>
    </citation>
    <scope>NUCLEOTIDE SEQUENCE [LARGE SCALE GENOMIC DNA]</scope>
    <source>
        <strain evidence="4 5">DSM 43805</strain>
    </source>
</reference>
<dbReference type="Pfam" id="PF01813">
    <property type="entry name" value="ATP-synt_D"/>
    <property type="match status" value="1"/>
</dbReference>
<evidence type="ECO:0000256" key="2">
    <source>
        <dbReference type="ARBA" id="ARBA00022448"/>
    </source>
</evidence>
<evidence type="ECO:0000256" key="3">
    <source>
        <dbReference type="ARBA" id="ARBA00023065"/>
    </source>
</evidence>
<sequence>MRRPGSVRTPPGRAGVQLLRRRLAVAEAGARLLARELTVLGVEAERLDSAAAVARTRWHEAARRAQRLLDRAGQLTGDRGIRLALLPGGAEVTVHTTTLMALRYPGRVDCDLPERSPGAAPPGDATLVNAERAVREAVAEAARHAAATRAARIVADEAELTRRRLRALEHRRIPALREALDGALARIEEAESADAVLRRWATTGGRKLSSPA</sequence>
<evidence type="ECO:0000313" key="5">
    <source>
        <dbReference type="Proteomes" id="UP000294901"/>
    </source>
</evidence>
<evidence type="ECO:0000313" key="4">
    <source>
        <dbReference type="EMBL" id="TDO36741.1"/>
    </source>
</evidence>
<dbReference type="EMBL" id="SNWR01000001">
    <property type="protein sequence ID" value="TDO36741.1"/>
    <property type="molecule type" value="Genomic_DNA"/>
</dbReference>
<keyword evidence="5" id="KW-1185">Reference proteome</keyword>
<name>A0A4R6JMZ4_9ACTN</name>
<dbReference type="Gene3D" id="1.10.287.3240">
    <property type="match status" value="1"/>
</dbReference>
<evidence type="ECO:0000256" key="1">
    <source>
        <dbReference type="ARBA" id="ARBA00005850"/>
    </source>
</evidence>
<organism evidence="4 5">
    <name type="scientific">Paractinoplanes brasiliensis</name>
    <dbReference type="NCBI Taxonomy" id="52695"/>
    <lineage>
        <taxon>Bacteria</taxon>
        <taxon>Bacillati</taxon>
        <taxon>Actinomycetota</taxon>
        <taxon>Actinomycetes</taxon>
        <taxon>Micromonosporales</taxon>
        <taxon>Micromonosporaceae</taxon>
        <taxon>Paractinoplanes</taxon>
    </lineage>
</organism>
<dbReference type="Proteomes" id="UP000294901">
    <property type="component" value="Unassembled WGS sequence"/>
</dbReference>
<proteinExistence type="inferred from homology"/>
<protein>
    <submittedName>
        <fullName evidence="4">V/A-type H+-transporting ATPase subunit D</fullName>
    </submittedName>
</protein>
<dbReference type="AlphaFoldDB" id="A0A4R6JMZ4"/>
<dbReference type="InterPro" id="IPR002699">
    <property type="entry name" value="V_ATPase_D"/>
</dbReference>
<accession>A0A4R6JMZ4</accession>